<name>A0A6D2HNN8_9BRAS</name>
<dbReference type="Pfam" id="PF25597">
    <property type="entry name" value="SH3_retrovirus"/>
    <property type="match status" value="1"/>
</dbReference>
<keyword evidence="1" id="KW-0645">Protease</keyword>
<dbReference type="InterPro" id="IPR039537">
    <property type="entry name" value="Retrotran_Ty1/copia-like"/>
</dbReference>
<dbReference type="InterPro" id="IPR057670">
    <property type="entry name" value="SH3_retrovirus"/>
</dbReference>
<dbReference type="PROSITE" id="PS50994">
    <property type="entry name" value="INTEGRASE"/>
    <property type="match status" value="1"/>
</dbReference>
<keyword evidence="4" id="KW-0378">Hydrolase</keyword>
<dbReference type="SUPFAM" id="SSF53098">
    <property type="entry name" value="Ribonuclease H-like"/>
    <property type="match status" value="1"/>
</dbReference>
<keyword evidence="3" id="KW-0064">Aspartyl protease</keyword>
<evidence type="ECO:0000259" key="6">
    <source>
        <dbReference type="PROSITE" id="PS50994"/>
    </source>
</evidence>
<evidence type="ECO:0000256" key="4">
    <source>
        <dbReference type="ARBA" id="ARBA00022801"/>
    </source>
</evidence>
<feature type="compositionally biased region" description="Basic and acidic residues" evidence="5">
    <location>
        <begin position="746"/>
        <end position="758"/>
    </location>
</feature>
<dbReference type="InterPro" id="IPR043502">
    <property type="entry name" value="DNA/RNA_pol_sf"/>
</dbReference>
<dbReference type="InterPro" id="IPR025724">
    <property type="entry name" value="GAG-pre-integrase_dom"/>
</dbReference>
<dbReference type="Pfam" id="PF07727">
    <property type="entry name" value="RVT_2"/>
    <property type="match status" value="1"/>
</dbReference>
<protein>
    <recommendedName>
        <fullName evidence="6">Integrase catalytic domain-containing protein</fullName>
    </recommendedName>
</protein>
<feature type="compositionally biased region" description="Polar residues" evidence="5">
    <location>
        <begin position="813"/>
        <end position="831"/>
    </location>
</feature>
<evidence type="ECO:0000256" key="3">
    <source>
        <dbReference type="ARBA" id="ARBA00022750"/>
    </source>
</evidence>
<feature type="region of interest" description="Disordered" evidence="5">
    <location>
        <begin position="1"/>
        <end position="23"/>
    </location>
</feature>
<dbReference type="PANTHER" id="PTHR42648">
    <property type="entry name" value="TRANSPOSASE, PUTATIVE-RELATED"/>
    <property type="match status" value="1"/>
</dbReference>
<feature type="domain" description="Integrase catalytic" evidence="6">
    <location>
        <begin position="471"/>
        <end position="644"/>
    </location>
</feature>
<dbReference type="Pfam" id="PF13976">
    <property type="entry name" value="gag_pre-integrs"/>
    <property type="match status" value="1"/>
</dbReference>
<feature type="compositionally biased region" description="Polar residues" evidence="5">
    <location>
        <begin position="759"/>
        <end position="770"/>
    </location>
</feature>
<dbReference type="GO" id="GO:0003676">
    <property type="term" value="F:nucleic acid binding"/>
    <property type="evidence" value="ECO:0007669"/>
    <property type="project" value="InterPro"/>
</dbReference>
<dbReference type="CDD" id="cd09272">
    <property type="entry name" value="RNase_HI_RT_Ty1"/>
    <property type="match status" value="1"/>
</dbReference>
<feature type="region of interest" description="Disordered" evidence="5">
    <location>
        <begin position="250"/>
        <end position="275"/>
    </location>
</feature>
<feature type="compositionally biased region" description="Polar residues" evidence="5">
    <location>
        <begin position="791"/>
        <end position="805"/>
    </location>
</feature>
<dbReference type="GO" id="GO:0046872">
    <property type="term" value="F:metal ion binding"/>
    <property type="evidence" value="ECO:0007669"/>
    <property type="project" value="UniProtKB-KW"/>
</dbReference>
<dbReference type="InterPro" id="IPR036397">
    <property type="entry name" value="RNaseH_sf"/>
</dbReference>
<dbReference type="Pfam" id="PF00665">
    <property type="entry name" value="rve"/>
    <property type="match status" value="1"/>
</dbReference>
<sequence>MVVGDGSDGAVVPQRAVNSTAPGNDQESWIAVNSMVVGWLRTSITPRVRSTVSFITDAHNLWENLKERFCVGNKVRVHHLRTQIASCRQDGQPVIDYYGKLQSMWDELYLYKPLPACTCSAVHQYAKDREEEKVNKFVMGLDESRFGNVIQAIVDADPSPDLAQAYARVIREEQRLLNAKARETQTDAVGFATRRDSSMEMVQQQLTAWNPQNKNKERSNLLCSHCGKTGHEKAFCWQIIGFPEWVTERAGRGGGGRGASRGGRGSVSLGRGRGQANVAHATSSNASVFPEFTAEQWKAISLMAQTQSGGGNPDKLSGKRFGDVIIDIGASHHMTGNLSLLCEVTITPPWSIGFADGSKTMSMCMGVFPITDVISLQNVLYVPDLNCTLISDRSSRTLIGAGEERDGVYYLTDVTTVRANKVDAVSDQALWHRRLGHPAFSVFSALPFSDISRSDASPSPCDVCFRAKQTREVFPESLNKTMECFELIHVDVWGPYRVPSSCGASYFLTIVDDFSRSVWIHLLLAKSEVRQFLQKFCAYSEKQFGKTVKTIRSDNGTEFTCLSSFFKEHGIMHQTSCVATPQQNGRVERKHRHILNVARSLLFQASLPVKFWGEAVLTAAHVINRTPTSIHKGRSPYELLFGSKPSYDQLKVFGSSCYTHVRSRDKDKFGERSRHCIFVGYPFGKKEWRVYDLETEEFVVSRDVVFQEDVFPFRDTQRDVEGRVSSSPTFVDDDWNIVTNLEDTTVEDRGSNLEDRGSSETSIVSPPTSDSLAIVRVSHNETFVSEPATPVSHTIQPVSHTTPSVSPAAPETSIISLDSVSPTPQDPISTDESVDPPLGRGQRPKAPPKSLADYLVYNVSCIDNTHPVLSDSEFVSPKMVPGNTPYLLENFISDALFSPGHQAFLAAIIAGKVPKNYREALLDKIWCDAMVKEVDACELTKTWSIIDLPPGKVALGNSWVYTLKYNADGTLERHKARLVVLGNHQVEGEDFTETFAPVAKMTTLRSLLKIIAANNWEVHQMDVHNAFLRGDLDEEVYMKLSLGFRHKDPNKVCRLHKSLYGLKQAPRCWFAKLTTALKEVGFVQSYSDYSLFIYSKNSVEIRVLIYVDDLLICGNKSAALSKFKEYLGECFRMKDLGRMKYFLGLEVARSNEGIFLSQRKYTLDIVAETGLLGSKPVCFPMEEKHNLARDTSPFLADPLPYRRLVGRLIYLLLTRPDLSYSVHILSQFMHTPREAHWEAALHVVRFLKYTAGQGILYSSKPDLTPTAYCDSDYAGCPMTRRSLSAYVMFLGGSPISWKTRKQGIVSRSSAEAEYRSMRLALDEVLSLRQLLKELGFPFTAPVRLFCDSEAAIHIAANPVFHERTKHVEADCHAVRDVVLDGTIATIHVGTTDQLADLLTKPLGRPQFESLVSKLSIVNLHAPT</sequence>
<dbReference type="GO" id="GO:0006508">
    <property type="term" value="P:proteolysis"/>
    <property type="evidence" value="ECO:0007669"/>
    <property type="project" value="UniProtKB-KW"/>
</dbReference>
<accession>A0A6D2HNN8</accession>
<dbReference type="OrthoDB" id="1617351at2759"/>
<proteinExistence type="predicted"/>
<dbReference type="Proteomes" id="UP000467841">
    <property type="component" value="Unassembled WGS sequence"/>
</dbReference>
<reference evidence="7" key="1">
    <citation type="submission" date="2020-01" db="EMBL/GenBank/DDBJ databases">
        <authorList>
            <person name="Mishra B."/>
        </authorList>
    </citation>
    <scope>NUCLEOTIDE SEQUENCE [LARGE SCALE GENOMIC DNA]</scope>
</reference>
<dbReference type="InterPro" id="IPR013103">
    <property type="entry name" value="RVT_2"/>
</dbReference>
<dbReference type="SUPFAM" id="SSF56672">
    <property type="entry name" value="DNA/RNA polymerases"/>
    <property type="match status" value="1"/>
</dbReference>
<dbReference type="PANTHER" id="PTHR42648:SF31">
    <property type="entry name" value="RNA-DIRECTED DNA POLYMERASE"/>
    <property type="match status" value="1"/>
</dbReference>
<dbReference type="GO" id="GO:0004190">
    <property type="term" value="F:aspartic-type endopeptidase activity"/>
    <property type="evidence" value="ECO:0007669"/>
    <property type="project" value="UniProtKB-KW"/>
</dbReference>
<dbReference type="Gene3D" id="3.30.420.10">
    <property type="entry name" value="Ribonuclease H-like superfamily/Ribonuclease H"/>
    <property type="match status" value="1"/>
</dbReference>
<dbReference type="InterPro" id="IPR054722">
    <property type="entry name" value="PolX-like_BBD"/>
</dbReference>
<gene>
    <name evidence="7" type="ORF">MERR_LOCUS2932</name>
</gene>
<feature type="compositionally biased region" description="Gly residues" evidence="5">
    <location>
        <begin position="252"/>
        <end position="265"/>
    </location>
</feature>
<dbReference type="InterPro" id="IPR012337">
    <property type="entry name" value="RNaseH-like_sf"/>
</dbReference>
<evidence type="ECO:0000256" key="2">
    <source>
        <dbReference type="ARBA" id="ARBA00022723"/>
    </source>
</evidence>
<keyword evidence="2" id="KW-0479">Metal-binding</keyword>
<dbReference type="Pfam" id="PF22936">
    <property type="entry name" value="Pol_BBD"/>
    <property type="match status" value="1"/>
</dbReference>
<evidence type="ECO:0000256" key="1">
    <source>
        <dbReference type="ARBA" id="ARBA00022670"/>
    </source>
</evidence>
<evidence type="ECO:0000256" key="5">
    <source>
        <dbReference type="SAM" id="MobiDB-lite"/>
    </source>
</evidence>
<comment type="caution">
    <text evidence="7">The sequence shown here is derived from an EMBL/GenBank/DDBJ whole genome shotgun (WGS) entry which is preliminary data.</text>
</comment>
<organism evidence="7 8">
    <name type="scientific">Microthlaspi erraticum</name>
    <dbReference type="NCBI Taxonomy" id="1685480"/>
    <lineage>
        <taxon>Eukaryota</taxon>
        <taxon>Viridiplantae</taxon>
        <taxon>Streptophyta</taxon>
        <taxon>Embryophyta</taxon>
        <taxon>Tracheophyta</taxon>
        <taxon>Spermatophyta</taxon>
        <taxon>Magnoliopsida</taxon>
        <taxon>eudicotyledons</taxon>
        <taxon>Gunneridae</taxon>
        <taxon>Pentapetalae</taxon>
        <taxon>rosids</taxon>
        <taxon>malvids</taxon>
        <taxon>Brassicales</taxon>
        <taxon>Brassicaceae</taxon>
        <taxon>Coluteocarpeae</taxon>
        <taxon>Microthlaspi</taxon>
    </lineage>
</organism>
<keyword evidence="8" id="KW-1185">Reference proteome</keyword>
<dbReference type="InterPro" id="IPR001584">
    <property type="entry name" value="Integrase_cat-core"/>
</dbReference>
<evidence type="ECO:0000313" key="8">
    <source>
        <dbReference type="Proteomes" id="UP000467841"/>
    </source>
</evidence>
<feature type="region of interest" description="Disordered" evidence="5">
    <location>
        <begin position="785"/>
        <end position="847"/>
    </location>
</feature>
<evidence type="ECO:0000313" key="7">
    <source>
        <dbReference type="EMBL" id="CAA7015697.1"/>
    </source>
</evidence>
<dbReference type="GO" id="GO:0015074">
    <property type="term" value="P:DNA integration"/>
    <property type="evidence" value="ECO:0007669"/>
    <property type="project" value="InterPro"/>
</dbReference>
<feature type="region of interest" description="Disordered" evidence="5">
    <location>
        <begin position="741"/>
        <end position="770"/>
    </location>
</feature>
<dbReference type="EMBL" id="CACVBM020000199">
    <property type="protein sequence ID" value="CAA7015697.1"/>
    <property type="molecule type" value="Genomic_DNA"/>
</dbReference>